<dbReference type="SUPFAM" id="SSF56496">
    <property type="entry name" value="Fibrinogen C-terminal domain-like"/>
    <property type="match status" value="1"/>
</dbReference>
<dbReference type="OMA" id="HKANCAD"/>
<dbReference type="InterPro" id="IPR014716">
    <property type="entry name" value="Fibrinogen_a/b/g_C_1"/>
</dbReference>
<proteinExistence type="predicted"/>
<keyword evidence="1" id="KW-0732">Signal</keyword>
<evidence type="ECO:0000259" key="2">
    <source>
        <dbReference type="PROSITE" id="PS51406"/>
    </source>
</evidence>
<keyword evidence="4" id="KW-1185">Reference proteome</keyword>
<dbReference type="InterPro" id="IPR050373">
    <property type="entry name" value="Fibrinogen_C-term_domain"/>
</dbReference>
<dbReference type="SMART" id="SM00186">
    <property type="entry name" value="FBG"/>
    <property type="match status" value="1"/>
</dbReference>
<dbReference type="InterPro" id="IPR036056">
    <property type="entry name" value="Fibrinogen-like_C"/>
</dbReference>
<dbReference type="NCBIfam" id="NF040941">
    <property type="entry name" value="GGGWT_bact"/>
    <property type="match status" value="1"/>
</dbReference>
<evidence type="ECO:0000256" key="1">
    <source>
        <dbReference type="SAM" id="SignalP"/>
    </source>
</evidence>
<dbReference type="InterPro" id="IPR002181">
    <property type="entry name" value="Fibrinogen_a/b/g_C_dom"/>
</dbReference>
<feature type="chain" id="PRO_5036496724" description="Fibrinogen C-terminal domain-containing protein" evidence="1">
    <location>
        <begin position="16"/>
        <end position="288"/>
    </location>
</feature>
<dbReference type="PROSITE" id="PS51406">
    <property type="entry name" value="FIBRINOGEN_C_2"/>
    <property type="match status" value="1"/>
</dbReference>
<feature type="signal peptide" evidence="1">
    <location>
        <begin position="1"/>
        <end position="15"/>
    </location>
</feature>
<accession>A0A8W8N8N0</accession>
<dbReference type="GO" id="GO:0005615">
    <property type="term" value="C:extracellular space"/>
    <property type="evidence" value="ECO:0007669"/>
    <property type="project" value="TreeGrafter"/>
</dbReference>
<dbReference type="PANTHER" id="PTHR19143:SF327">
    <property type="entry name" value="FI21813P1-RELATED"/>
    <property type="match status" value="1"/>
</dbReference>
<dbReference type="EnsemblMetazoa" id="G4764.1">
    <property type="protein sequence ID" value="G4764.1:cds"/>
    <property type="gene ID" value="G4764"/>
</dbReference>
<dbReference type="Gene3D" id="3.90.215.10">
    <property type="entry name" value="Gamma Fibrinogen, chain A, domain 1"/>
    <property type="match status" value="1"/>
</dbReference>
<name>A0A8W8N8N0_MAGGI</name>
<dbReference type="CDD" id="cd00087">
    <property type="entry name" value="FReD"/>
    <property type="match status" value="1"/>
</dbReference>
<evidence type="ECO:0000313" key="4">
    <source>
        <dbReference type="Proteomes" id="UP000005408"/>
    </source>
</evidence>
<evidence type="ECO:0000313" key="3">
    <source>
        <dbReference type="EnsemblMetazoa" id="G4764.1:cds"/>
    </source>
</evidence>
<protein>
    <recommendedName>
        <fullName evidence="2">Fibrinogen C-terminal domain-containing protein</fullName>
    </recommendedName>
</protein>
<dbReference type="Proteomes" id="UP000005408">
    <property type="component" value="Unassembled WGS sequence"/>
</dbReference>
<dbReference type="Pfam" id="PF00147">
    <property type="entry name" value="Fibrinogen_C"/>
    <property type="match status" value="1"/>
</dbReference>
<organism evidence="3 4">
    <name type="scientific">Magallana gigas</name>
    <name type="common">Pacific oyster</name>
    <name type="synonym">Crassostrea gigas</name>
    <dbReference type="NCBI Taxonomy" id="29159"/>
    <lineage>
        <taxon>Eukaryota</taxon>
        <taxon>Metazoa</taxon>
        <taxon>Spiralia</taxon>
        <taxon>Lophotrochozoa</taxon>
        <taxon>Mollusca</taxon>
        <taxon>Bivalvia</taxon>
        <taxon>Autobranchia</taxon>
        <taxon>Pteriomorphia</taxon>
        <taxon>Ostreida</taxon>
        <taxon>Ostreoidea</taxon>
        <taxon>Ostreidae</taxon>
        <taxon>Magallana</taxon>
    </lineage>
</organism>
<dbReference type="AlphaFoldDB" id="A0A8W8N8N0"/>
<dbReference type="OrthoDB" id="7940501at2759"/>
<feature type="domain" description="Fibrinogen C-terminal" evidence="2">
    <location>
        <begin position="67"/>
        <end position="286"/>
    </location>
</feature>
<dbReference type="PANTHER" id="PTHR19143">
    <property type="entry name" value="FIBRINOGEN/TENASCIN/ANGIOPOEITIN"/>
    <property type="match status" value="1"/>
</dbReference>
<reference evidence="3" key="1">
    <citation type="submission" date="2022-08" db="UniProtKB">
        <authorList>
            <consortium name="EnsemblMetazoa"/>
        </authorList>
    </citation>
    <scope>IDENTIFICATION</scope>
    <source>
        <strain evidence="3">05x7-T-G4-1.051#20</strain>
    </source>
</reference>
<sequence>MWTLIMAMVVGGVTAGGIKLHLSDEMKSMLEKSNWDHQNTALSIHGPITLDVHSSFKLKKGQVFLKSHIHRRNKDCAHIKRHRPLSRDGVYTIYPAPGMNKTVFCDMSTDGGGWTVIQRRIDGDTNFFRNWKEYKNGFGHAEDEYWLGNDAIHALTKDKKQILRIDLMKFSREKAHVTYSLFFVDNEANKYKLLLGNFNGTKGLGDSFSHSNNSYFSARDADNDNHKANCADTFKAGWWFNACINTNLNGEYRKASRKDAKELSWYHWGNSWRSLKSAKMMIRSVQIA</sequence>